<sequence length="143" mass="16370">MFKRSFKQGDLLLIAGVLTVALILIGIRWMNGSPEGADQISGGYYATIKVDNEIFRTVQLTWEPQYIEVRKERGYDLLKVHERRSMQRSINSMKWREGRNEQEKLNRWRTDHLSPAGHGSYDLDAGYHQGGSSSRGNARGSEQ</sequence>
<dbReference type="Proteomes" id="UP000608420">
    <property type="component" value="Unassembled WGS sequence"/>
</dbReference>
<accession>A0ABQ1VRU3</accession>
<feature type="compositionally biased region" description="Low complexity" evidence="1">
    <location>
        <begin position="130"/>
        <end position="143"/>
    </location>
</feature>
<evidence type="ECO:0008006" key="5">
    <source>
        <dbReference type="Google" id="ProtNLM"/>
    </source>
</evidence>
<organism evidence="3 4">
    <name type="scientific">Paenibacillus aceti</name>
    <dbReference type="NCBI Taxonomy" id="1820010"/>
    <lineage>
        <taxon>Bacteria</taxon>
        <taxon>Bacillati</taxon>
        <taxon>Bacillota</taxon>
        <taxon>Bacilli</taxon>
        <taxon>Bacillales</taxon>
        <taxon>Paenibacillaceae</taxon>
        <taxon>Paenibacillus</taxon>
    </lineage>
</organism>
<proteinExistence type="predicted"/>
<feature type="transmembrane region" description="Helical" evidence="2">
    <location>
        <begin position="12"/>
        <end position="30"/>
    </location>
</feature>
<protein>
    <recommendedName>
        <fullName evidence="5">DUF3139 domain-containing protein</fullName>
    </recommendedName>
</protein>
<reference evidence="4" key="1">
    <citation type="journal article" date="2019" name="Int. J. Syst. Evol. Microbiol.">
        <title>The Global Catalogue of Microorganisms (GCM) 10K type strain sequencing project: providing services to taxonomists for standard genome sequencing and annotation.</title>
        <authorList>
            <consortium name="The Broad Institute Genomics Platform"/>
            <consortium name="The Broad Institute Genome Sequencing Center for Infectious Disease"/>
            <person name="Wu L."/>
            <person name="Ma J."/>
        </authorList>
    </citation>
    <scope>NUCLEOTIDE SEQUENCE [LARGE SCALE GENOMIC DNA]</scope>
    <source>
        <strain evidence="4">CGMCC 1.15420</strain>
    </source>
</reference>
<keyword evidence="2" id="KW-0472">Membrane</keyword>
<evidence type="ECO:0000256" key="1">
    <source>
        <dbReference type="SAM" id="MobiDB-lite"/>
    </source>
</evidence>
<evidence type="ECO:0000313" key="3">
    <source>
        <dbReference type="EMBL" id="GGF92483.1"/>
    </source>
</evidence>
<evidence type="ECO:0000313" key="4">
    <source>
        <dbReference type="Proteomes" id="UP000608420"/>
    </source>
</evidence>
<feature type="compositionally biased region" description="Basic and acidic residues" evidence="1">
    <location>
        <begin position="94"/>
        <end position="112"/>
    </location>
</feature>
<keyword evidence="2" id="KW-1133">Transmembrane helix</keyword>
<gene>
    <name evidence="3" type="ORF">GCM10010913_12600</name>
</gene>
<feature type="region of interest" description="Disordered" evidence="1">
    <location>
        <begin position="89"/>
        <end position="143"/>
    </location>
</feature>
<comment type="caution">
    <text evidence="3">The sequence shown here is derived from an EMBL/GenBank/DDBJ whole genome shotgun (WGS) entry which is preliminary data.</text>
</comment>
<keyword evidence="2" id="KW-0812">Transmembrane</keyword>
<keyword evidence="4" id="KW-1185">Reference proteome</keyword>
<name>A0ABQ1VRU3_9BACL</name>
<evidence type="ECO:0000256" key="2">
    <source>
        <dbReference type="SAM" id="Phobius"/>
    </source>
</evidence>
<dbReference type="EMBL" id="BMIW01000006">
    <property type="protein sequence ID" value="GGF92483.1"/>
    <property type="molecule type" value="Genomic_DNA"/>
</dbReference>